<name>J9DKD2_WUCBA</name>
<gene>
    <name evidence="1" type="ORF">WUBG_19162</name>
</gene>
<evidence type="ECO:0000313" key="2">
    <source>
        <dbReference type="Proteomes" id="UP000004810"/>
    </source>
</evidence>
<dbReference type="Proteomes" id="UP000004810">
    <property type="component" value="Unassembled WGS sequence"/>
</dbReference>
<proteinExistence type="predicted"/>
<protein>
    <submittedName>
        <fullName evidence="1">Uncharacterized protein</fullName>
    </submittedName>
</protein>
<evidence type="ECO:0000313" key="1">
    <source>
        <dbReference type="EMBL" id="EJW69931.1"/>
    </source>
</evidence>
<accession>J9DKD2</accession>
<dbReference type="EMBL" id="ADBV01024691">
    <property type="protein sequence ID" value="EJW69931.1"/>
    <property type="molecule type" value="Genomic_DNA"/>
</dbReference>
<sequence>MDCKGALTEMGRWRESLDKMLVTVESIKRNIQHSDWDERMRNLLEYIDQLDLEATIEVEVLKEMQGQGSGETVDTPRNRFRERIEEIGWEQPNKRGKATDRIEALRKVERADTSSTVE</sequence>
<reference evidence="2" key="1">
    <citation type="submission" date="2012-08" db="EMBL/GenBank/DDBJ databases">
        <title>The Genome Sequence of Wuchereria bancrofti.</title>
        <authorList>
            <person name="Nutman T.B."/>
            <person name="Fink D.L."/>
            <person name="Russ C."/>
            <person name="Young S."/>
            <person name="Zeng Q."/>
            <person name="Koehrsen M."/>
            <person name="Alvarado L."/>
            <person name="Berlin A."/>
            <person name="Chapman S.B."/>
            <person name="Chen Z."/>
            <person name="Freedman E."/>
            <person name="Gellesch M."/>
            <person name="Goldberg J."/>
            <person name="Griggs A."/>
            <person name="Gujja S."/>
            <person name="Heilman E.R."/>
            <person name="Heiman D."/>
            <person name="Hepburn T."/>
            <person name="Howarth C."/>
            <person name="Jen D."/>
            <person name="Larson L."/>
            <person name="Lewis B."/>
            <person name="Mehta T."/>
            <person name="Park D."/>
            <person name="Pearson M."/>
            <person name="Roberts A."/>
            <person name="Saif S."/>
            <person name="Shea T."/>
            <person name="Shenoy N."/>
            <person name="Sisk P."/>
            <person name="Stolte C."/>
            <person name="Sykes S."/>
            <person name="Walk T."/>
            <person name="White J."/>
            <person name="Yandava C."/>
            <person name="Haas B."/>
            <person name="Henn M.R."/>
            <person name="Nusbaum C."/>
            <person name="Birren B."/>
        </authorList>
    </citation>
    <scope>NUCLEOTIDE SEQUENCE [LARGE SCALE GENOMIC DNA]</scope>
    <source>
        <strain evidence="2">NA</strain>
    </source>
</reference>
<organism evidence="1 2">
    <name type="scientific">Wuchereria bancrofti</name>
    <dbReference type="NCBI Taxonomy" id="6293"/>
    <lineage>
        <taxon>Eukaryota</taxon>
        <taxon>Metazoa</taxon>
        <taxon>Ecdysozoa</taxon>
        <taxon>Nematoda</taxon>
        <taxon>Chromadorea</taxon>
        <taxon>Rhabditida</taxon>
        <taxon>Spirurina</taxon>
        <taxon>Spiruromorpha</taxon>
        <taxon>Filarioidea</taxon>
        <taxon>Onchocercidae</taxon>
        <taxon>Wuchereria</taxon>
    </lineage>
</organism>
<feature type="non-terminal residue" evidence="1">
    <location>
        <position position="118"/>
    </location>
</feature>
<dbReference type="AlphaFoldDB" id="J9DKD2"/>
<comment type="caution">
    <text evidence="1">The sequence shown here is derived from an EMBL/GenBank/DDBJ whole genome shotgun (WGS) entry which is preliminary data.</text>
</comment>